<dbReference type="InterPro" id="IPR036249">
    <property type="entry name" value="Thioredoxin-like_sf"/>
</dbReference>
<dbReference type="PROSITE" id="PS00194">
    <property type="entry name" value="THIOREDOXIN_1"/>
    <property type="match status" value="1"/>
</dbReference>
<reference evidence="3" key="1">
    <citation type="journal article" date="2014" name="Int. J. Syst. Evol. Microbiol.">
        <title>Complete genome sequence of Corynebacterium casei LMG S-19264T (=DSM 44701T), isolated from a smear-ripened cheese.</title>
        <authorList>
            <consortium name="US DOE Joint Genome Institute (JGI-PGF)"/>
            <person name="Walter F."/>
            <person name="Albersmeier A."/>
            <person name="Kalinowski J."/>
            <person name="Ruckert C."/>
        </authorList>
    </citation>
    <scope>NUCLEOTIDE SEQUENCE</scope>
    <source>
        <strain evidence="3">CGMCC 1.15290</strain>
    </source>
</reference>
<dbReference type="Gene3D" id="3.40.30.10">
    <property type="entry name" value="Glutaredoxin"/>
    <property type="match status" value="1"/>
</dbReference>
<keyword evidence="4" id="KW-1185">Reference proteome</keyword>
<organism evidence="3 4">
    <name type="scientific">Filimonas zeae</name>
    <dbReference type="NCBI Taxonomy" id="1737353"/>
    <lineage>
        <taxon>Bacteria</taxon>
        <taxon>Pseudomonadati</taxon>
        <taxon>Bacteroidota</taxon>
        <taxon>Chitinophagia</taxon>
        <taxon>Chitinophagales</taxon>
        <taxon>Chitinophagaceae</taxon>
        <taxon>Filimonas</taxon>
    </lineage>
</organism>
<feature type="domain" description="Thioredoxin" evidence="2">
    <location>
        <begin position="2"/>
        <end position="125"/>
    </location>
</feature>
<evidence type="ECO:0000313" key="3">
    <source>
        <dbReference type="EMBL" id="GGH64228.1"/>
    </source>
</evidence>
<reference evidence="3" key="2">
    <citation type="submission" date="2020-09" db="EMBL/GenBank/DDBJ databases">
        <authorList>
            <person name="Sun Q."/>
            <person name="Zhou Y."/>
        </authorList>
    </citation>
    <scope>NUCLEOTIDE SEQUENCE</scope>
    <source>
        <strain evidence="3">CGMCC 1.15290</strain>
    </source>
</reference>
<dbReference type="PROSITE" id="PS51352">
    <property type="entry name" value="THIOREDOXIN_2"/>
    <property type="match status" value="1"/>
</dbReference>
<dbReference type="Proteomes" id="UP000627292">
    <property type="component" value="Unassembled WGS sequence"/>
</dbReference>
<gene>
    <name evidence="3" type="ORF">GCM10011379_16040</name>
</gene>
<evidence type="ECO:0000313" key="4">
    <source>
        <dbReference type="Proteomes" id="UP000627292"/>
    </source>
</evidence>
<proteinExistence type="predicted"/>
<evidence type="ECO:0000259" key="2">
    <source>
        <dbReference type="PROSITE" id="PS51352"/>
    </source>
</evidence>
<comment type="caution">
    <text evidence="3">The sequence shown here is derived from an EMBL/GenBank/DDBJ whole genome shotgun (WGS) entry which is preliminary data.</text>
</comment>
<protein>
    <recommendedName>
        <fullName evidence="2">Thioredoxin domain-containing protein</fullName>
    </recommendedName>
</protein>
<dbReference type="SUPFAM" id="SSF52833">
    <property type="entry name" value="Thioredoxin-like"/>
    <property type="match status" value="1"/>
</dbReference>
<evidence type="ECO:0000256" key="1">
    <source>
        <dbReference type="ARBA" id="ARBA00023284"/>
    </source>
</evidence>
<dbReference type="InterPro" id="IPR017937">
    <property type="entry name" value="Thioredoxin_CS"/>
</dbReference>
<dbReference type="InterPro" id="IPR013766">
    <property type="entry name" value="Thioredoxin_domain"/>
</dbReference>
<sequence>MLLSKTDAQSLTIIEQDYEQAQQLANQQQKLLLIDFYTTWCGPCKLLDKMVFRDTAVSNTIAGNYVVLRYNAEKDSVYKLTQKHHIGMYPSAVVLNTQQRVVYQQYGTGGPEEALVVNYIAFLNKAKSMDSAGYYIPGVEASTQLAYPAFYSHYINRVQVREAEKQAGKYWDTLTHLQQEIPFKIFCYFGGGNNKWNDYFLQHRAEFLHLYGETDVLFATSMIVVGKVNSALSALNRPGFDSAIQLAKLYLNTSGNQRYTDMAELRMLQAEGKWDMAYNRLDTLKKQERATSEDIVRFCRNAVSKCENEAVLNKLISWMQNISESSSDYDNLELYARLLYKAGRKTGSSAMMKKAIEVGKKNNINTSEGEKWLAENF</sequence>
<dbReference type="AlphaFoldDB" id="A0A917IUT0"/>
<dbReference type="EMBL" id="BMIB01000002">
    <property type="protein sequence ID" value="GGH64228.1"/>
    <property type="molecule type" value="Genomic_DNA"/>
</dbReference>
<dbReference type="Pfam" id="PF13899">
    <property type="entry name" value="Thioredoxin_7"/>
    <property type="match status" value="1"/>
</dbReference>
<keyword evidence="1" id="KW-0676">Redox-active center</keyword>
<name>A0A917IUT0_9BACT</name>
<accession>A0A917IUT0</accession>